<dbReference type="Pfam" id="PF04082">
    <property type="entry name" value="Fungal_trans"/>
    <property type="match status" value="1"/>
</dbReference>
<dbReference type="PROSITE" id="PS50048">
    <property type="entry name" value="ZN2_CY6_FUNGAL_2"/>
    <property type="match status" value="1"/>
</dbReference>
<keyword evidence="6" id="KW-1185">Reference proteome</keyword>
<dbReference type="CDD" id="cd12148">
    <property type="entry name" value="fungal_TF_MHR"/>
    <property type="match status" value="1"/>
</dbReference>
<comment type="caution">
    <text evidence="5">The sequence shown here is derived from an EMBL/GenBank/DDBJ whole genome shotgun (WGS) entry which is preliminary data.</text>
</comment>
<feature type="compositionally biased region" description="Polar residues" evidence="3">
    <location>
        <begin position="143"/>
        <end position="167"/>
    </location>
</feature>
<feature type="domain" description="Zn(2)-C6 fungal-type" evidence="4">
    <location>
        <begin position="41"/>
        <end position="72"/>
    </location>
</feature>
<feature type="region of interest" description="Disordered" evidence="3">
    <location>
        <begin position="141"/>
        <end position="167"/>
    </location>
</feature>
<evidence type="ECO:0000256" key="1">
    <source>
        <dbReference type="ARBA" id="ARBA00022723"/>
    </source>
</evidence>
<feature type="region of interest" description="Disordered" evidence="3">
    <location>
        <begin position="1"/>
        <end position="21"/>
    </location>
</feature>
<dbReference type="Pfam" id="PF00172">
    <property type="entry name" value="Zn_clus"/>
    <property type="match status" value="1"/>
</dbReference>
<dbReference type="SUPFAM" id="SSF57701">
    <property type="entry name" value="Zn2/Cys6 DNA-binding domain"/>
    <property type="match status" value="1"/>
</dbReference>
<dbReference type="InterPro" id="IPR004507">
    <property type="entry name" value="UbiX-like"/>
</dbReference>
<dbReference type="InterPro" id="IPR001138">
    <property type="entry name" value="Zn2Cys6_DnaBD"/>
</dbReference>
<dbReference type="RefSeq" id="XP_069203781.1">
    <property type="nucleotide sequence ID" value="XM_069340314.1"/>
</dbReference>
<sequence>MTLDSMEESSVTSPVNMSETPAKAEVDDFLRRKRKAREHKACYPCRQRKVRCDLARPCRTCVEREHPELCDYHPPNKKQATVATGSAVVPKSEVGLGSSVAAAANHAPNGSTITLGRGDFEHLCRKLDHVESTLEELRREIKTNNGSNSQNRTPAQISGNSSPNPQNVLRMDASGQSRFENQATRHTDVNGIHARNDLTGQTVHLGGSSVPALVMALGQGNREQPSVQEILGRSILPIFGLDNETATYPFVDLWGLAHGSLARVQELAKTIPTDSQCLSFFRYYRDLGNIIFPGVADLVQFESDLTLFLMTRAEHSATQSPSNPWPGVTENSIYEKNLQWIGLLFGILASGCQCSGLMRKERELTSQVYMCCSFECLRITNFLSHSTLETIQTLLILGNVISNNMNAGTAWSLMGLTLRLAMSLGLHRSCPLTSEIELKATKSKVWWAIVWQDSLLSITYDRAATTAYIDPATMPAPNEYTSIPPYHISMYKVCRVGLEIVRDRTKSMNSRELFARITSHRNEIDQTMRETADYLRDSRKCRTVVESLEHWALYLHTSYILSELCRPAISPSTASYELSKAFKQTCIDSLVSTVEGFLGLQNVTPYARQSWAAVHRSLSCALLLGIMGEHVHNERARRLLGRFVTIMSDMQTGLDPQELAAPMERAISALKRLNIQENRPQRFIEDIALGATASPALAPLSGDDTVFASAAGAGGGGAGTNAPGVDHASMYAAGAQIAANEDSPYSVLNSILWGHTWTP</sequence>
<protein>
    <recommendedName>
        <fullName evidence="4">Zn(2)-C6 fungal-type domain-containing protein</fullName>
    </recommendedName>
</protein>
<name>A0ABR3PN11_9PEZI</name>
<dbReference type="GeneID" id="95974858"/>
<evidence type="ECO:0000256" key="3">
    <source>
        <dbReference type="SAM" id="MobiDB-lite"/>
    </source>
</evidence>
<evidence type="ECO:0000259" key="4">
    <source>
        <dbReference type="PROSITE" id="PS50048"/>
    </source>
</evidence>
<dbReference type="CDD" id="cd00067">
    <property type="entry name" value="GAL4"/>
    <property type="match status" value="1"/>
</dbReference>
<dbReference type="InterPro" id="IPR007219">
    <property type="entry name" value="XnlR_reg_dom"/>
</dbReference>
<evidence type="ECO:0000256" key="2">
    <source>
        <dbReference type="ARBA" id="ARBA00023242"/>
    </source>
</evidence>
<dbReference type="PROSITE" id="PS00463">
    <property type="entry name" value="ZN2_CY6_FUNGAL_1"/>
    <property type="match status" value="1"/>
</dbReference>
<dbReference type="InterPro" id="IPR036864">
    <property type="entry name" value="Zn2-C6_fun-type_DNA-bd_sf"/>
</dbReference>
<keyword evidence="2" id="KW-0539">Nucleus</keyword>
<feature type="compositionally biased region" description="Polar residues" evidence="3">
    <location>
        <begin position="8"/>
        <end position="19"/>
    </location>
</feature>
<evidence type="ECO:0000313" key="5">
    <source>
        <dbReference type="EMBL" id="KAL1310932.1"/>
    </source>
</evidence>
<accession>A0ABR3PN11</accession>
<dbReference type="PANTHER" id="PTHR43374">
    <property type="entry name" value="FLAVIN PRENYLTRANSFERASE"/>
    <property type="match status" value="1"/>
</dbReference>
<dbReference type="PANTHER" id="PTHR43374:SF1">
    <property type="entry name" value="FLAVIN PRENYLTRANSFERASE PAD1, MITOCHONDRIAL"/>
    <property type="match status" value="1"/>
</dbReference>
<proteinExistence type="predicted"/>
<dbReference type="SMART" id="SM00066">
    <property type="entry name" value="GAL4"/>
    <property type="match status" value="1"/>
</dbReference>
<organism evidence="5 6">
    <name type="scientific">Neodothiora populina</name>
    <dbReference type="NCBI Taxonomy" id="2781224"/>
    <lineage>
        <taxon>Eukaryota</taxon>
        <taxon>Fungi</taxon>
        <taxon>Dikarya</taxon>
        <taxon>Ascomycota</taxon>
        <taxon>Pezizomycotina</taxon>
        <taxon>Dothideomycetes</taxon>
        <taxon>Dothideomycetidae</taxon>
        <taxon>Dothideales</taxon>
        <taxon>Dothioraceae</taxon>
        <taxon>Neodothiora</taxon>
    </lineage>
</organism>
<dbReference type="Proteomes" id="UP001562354">
    <property type="component" value="Unassembled WGS sequence"/>
</dbReference>
<dbReference type="SMART" id="SM00906">
    <property type="entry name" value="Fungal_trans"/>
    <property type="match status" value="1"/>
</dbReference>
<dbReference type="EMBL" id="JBFMKM010000003">
    <property type="protein sequence ID" value="KAL1310932.1"/>
    <property type="molecule type" value="Genomic_DNA"/>
</dbReference>
<dbReference type="Gene3D" id="4.10.240.10">
    <property type="entry name" value="Zn(2)-C6 fungal-type DNA-binding domain"/>
    <property type="match status" value="1"/>
</dbReference>
<reference evidence="5 6" key="1">
    <citation type="submission" date="2024-07" db="EMBL/GenBank/DDBJ databases">
        <title>Draft sequence of the Neodothiora populina.</title>
        <authorList>
            <person name="Drown D.D."/>
            <person name="Schuette U.S."/>
            <person name="Buechlein A.B."/>
            <person name="Rusch D.R."/>
            <person name="Winton L.W."/>
            <person name="Adams G.A."/>
        </authorList>
    </citation>
    <scope>NUCLEOTIDE SEQUENCE [LARGE SCALE GENOMIC DNA]</scope>
    <source>
        <strain evidence="5 6">CPC 39397</strain>
    </source>
</reference>
<evidence type="ECO:0000313" key="6">
    <source>
        <dbReference type="Proteomes" id="UP001562354"/>
    </source>
</evidence>
<gene>
    <name evidence="5" type="ORF">AAFC00_001155</name>
</gene>
<keyword evidence="1" id="KW-0479">Metal-binding</keyword>